<dbReference type="AlphaFoldDB" id="A0AAW1PCC5"/>
<protein>
    <recommendedName>
        <fullName evidence="4">S1 motif domain-containing protein</fullName>
    </recommendedName>
</protein>
<comment type="caution">
    <text evidence="5">The sequence shown here is derived from an EMBL/GenBank/DDBJ whole genome shotgun (WGS) entry which is preliminary data.</text>
</comment>
<reference evidence="5 6" key="1">
    <citation type="journal article" date="2024" name="Nat. Commun.">
        <title>Phylogenomics reveals the evolutionary origins of lichenization in chlorophyte algae.</title>
        <authorList>
            <person name="Puginier C."/>
            <person name="Libourel C."/>
            <person name="Otte J."/>
            <person name="Skaloud P."/>
            <person name="Haon M."/>
            <person name="Grisel S."/>
            <person name="Petersen M."/>
            <person name="Berrin J.G."/>
            <person name="Delaux P.M."/>
            <person name="Dal Grande F."/>
            <person name="Keller J."/>
        </authorList>
    </citation>
    <scope>NUCLEOTIDE SEQUENCE [LARGE SCALE GENOMIC DNA]</scope>
    <source>
        <strain evidence="5 6">SAG 2043</strain>
    </source>
</reference>
<dbReference type="SUPFAM" id="SSF50249">
    <property type="entry name" value="Nucleic acid-binding proteins"/>
    <property type="match status" value="3"/>
</dbReference>
<dbReference type="PANTHER" id="PTHR10724">
    <property type="entry name" value="30S RIBOSOMAL PROTEIN S1"/>
    <property type="match status" value="1"/>
</dbReference>
<dbReference type="CDD" id="cd04465">
    <property type="entry name" value="S1_RPS1_repeat_ec2_hs2"/>
    <property type="match status" value="1"/>
</dbReference>
<dbReference type="Proteomes" id="UP001489004">
    <property type="component" value="Unassembled WGS sequence"/>
</dbReference>
<dbReference type="CDD" id="cd05692">
    <property type="entry name" value="S1_RPS1_repeat_hs4"/>
    <property type="match status" value="1"/>
</dbReference>
<keyword evidence="2" id="KW-0689">Ribosomal protein</keyword>
<name>A0AAW1PCC5_9CHLO</name>
<organism evidence="5 6">
    <name type="scientific">[Myrmecia] bisecta</name>
    <dbReference type="NCBI Taxonomy" id="41462"/>
    <lineage>
        <taxon>Eukaryota</taxon>
        <taxon>Viridiplantae</taxon>
        <taxon>Chlorophyta</taxon>
        <taxon>core chlorophytes</taxon>
        <taxon>Trebouxiophyceae</taxon>
        <taxon>Trebouxiales</taxon>
        <taxon>Trebouxiaceae</taxon>
        <taxon>Myrmecia</taxon>
    </lineage>
</organism>
<keyword evidence="3" id="KW-0687">Ribonucleoprotein</keyword>
<evidence type="ECO:0000256" key="3">
    <source>
        <dbReference type="ARBA" id="ARBA00023274"/>
    </source>
</evidence>
<feature type="domain" description="S1 motif" evidence="4">
    <location>
        <begin position="191"/>
        <end position="257"/>
    </location>
</feature>
<dbReference type="GO" id="GO:0006412">
    <property type="term" value="P:translation"/>
    <property type="evidence" value="ECO:0007669"/>
    <property type="project" value="TreeGrafter"/>
</dbReference>
<proteinExistence type="inferred from homology"/>
<evidence type="ECO:0000256" key="1">
    <source>
        <dbReference type="ARBA" id="ARBA00006767"/>
    </source>
</evidence>
<evidence type="ECO:0000256" key="2">
    <source>
        <dbReference type="ARBA" id="ARBA00022980"/>
    </source>
</evidence>
<dbReference type="Pfam" id="PF00575">
    <property type="entry name" value="S1"/>
    <property type="match status" value="3"/>
</dbReference>
<gene>
    <name evidence="5" type="ORF">WJX72_000808</name>
</gene>
<dbReference type="GO" id="GO:0005840">
    <property type="term" value="C:ribosome"/>
    <property type="evidence" value="ECO:0007669"/>
    <property type="project" value="UniProtKB-KW"/>
</dbReference>
<sequence>MPVASISELTMRPCCRSRVPCSSPSVSSRAPGCGVLSRRSQLTACRLASSSRPRHSLSTLVAAVEDPPAQSTSGQDEAEEELNMDEMYKRFEQLLDKYDYSFKVGDKVDGHIFRVDAKGAFVDVGSKAPAYCSVEEVSVAKVDRATQVLESDTRREFEIVYVGRDTDIQLSLKQVEMQVLWQRIRQLKEEDITVMGKVVGSNRGGLTVETMGLQGFVPGSHLAGARVEDMEEHVGKTLELKFLEVDEERQRLVFSNRRASTQADMQGLNVGDVVEGVVQSVKPYGAFVDIGGVNGLLHISQISHDRIANVENVLSAGDKLKVMILTQDRERGRVSLSTKKLEPTPGDMLRDPALVYARAEEMAKSFKERVAQVQAQEAQ</sequence>
<dbReference type="InterPro" id="IPR012340">
    <property type="entry name" value="NA-bd_OB-fold"/>
</dbReference>
<dbReference type="PRINTS" id="PR00681">
    <property type="entry name" value="RIBOSOMALS1"/>
</dbReference>
<dbReference type="GO" id="GO:0003729">
    <property type="term" value="F:mRNA binding"/>
    <property type="evidence" value="ECO:0007669"/>
    <property type="project" value="TreeGrafter"/>
</dbReference>
<dbReference type="GO" id="GO:1990904">
    <property type="term" value="C:ribonucleoprotein complex"/>
    <property type="evidence" value="ECO:0007669"/>
    <property type="project" value="UniProtKB-KW"/>
</dbReference>
<evidence type="ECO:0000259" key="4">
    <source>
        <dbReference type="PROSITE" id="PS50126"/>
    </source>
</evidence>
<accession>A0AAW1PCC5</accession>
<keyword evidence="6" id="KW-1185">Reference proteome</keyword>
<feature type="domain" description="S1 motif" evidence="4">
    <location>
        <begin position="271"/>
        <end position="339"/>
    </location>
</feature>
<dbReference type="InterPro" id="IPR035104">
    <property type="entry name" value="Ribosomal_protein_S1-like"/>
</dbReference>
<dbReference type="PANTHER" id="PTHR10724:SF7">
    <property type="entry name" value="SMALL RIBOSOMAL SUBUNIT PROTEIN BS1C"/>
    <property type="match status" value="1"/>
</dbReference>
<evidence type="ECO:0000313" key="6">
    <source>
        <dbReference type="Proteomes" id="UP001489004"/>
    </source>
</evidence>
<feature type="domain" description="S1 motif" evidence="4">
    <location>
        <begin position="105"/>
        <end position="173"/>
    </location>
</feature>
<dbReference type="InterPro" id="IPR050437">
    <property type="entry name" value="Ribos_protein_bS1-like"/>
</dbReference>
<dbReference type="GO" id="GO:0003735">
    <property type="term" value="F:structural constituent of ribosome"/>
    <property type="evidence" value="ECO:0007669"/>
    <property type="project" value="TreeGrafter"/>
</dbReference>
<evidence type="ECO:0000313" key="5">
    <source>
        <dbReference type="EMBL" id="KAK9806089.1"/>
    </source>
</evidence>
<dbReference type="PROSITE" id="PS50126">
    <property type="entry name" value="S1"/>
    <property type="match status" value="3"/>
</dbReference>
<dbReference type="SMART" id="SM00316">
    <property type="entry name" value="S1"/>
    <property type="match status" value="3"/>
</dbReference>
<dbReference type="InterPro" id="IPR003029">
    <property type="entry name" value="S1_domain"/>
</dbReference>
<dbReference type="EMBL" id="JALJOR010000014">
    <property type="protein sequence ID" value="KAK9806089.1"/>
    <property type="molecule type" value="Genomic_DNA"/>
</dbReference>
<dbReference type="FunFam" id="2.40.50.140:FF:000078">
    <property type="entry name" value="30S ribosomal protein S1"/>
    <property type="match status" value="1"/>
</dbReference>
<comment type="similarity">
    <text evidence="1">Belongs to the bacterial ribosomal protein bS1 family.</text>
</comment>
<dbReference type="Gene3D" id="2.40.50.140">
    <property type="entry name" value="Nucleic acid-binding proteins"/>
    <property type="match status" value="3"/>
</dbReference>